<feature type="transmembrane region" description="Helical" evidence="1">
    <location>
        <begin position="21"/>
        <end position="41"/>
    </location>
</feature>
<dbReference type="RefSeq" id="WP_053431625.1">
    <property type="nucleotide sequence ID" value="NZ_CP040441.1"/>
</dbReference>
<feature type="transmembrane region" description="Helical" evidence="1">
    <location>
        <begin position="53"/>
        <end position="75"/>
    </location>
</feature>
<accession>A0A4Y7X262</accession>
<organism evidence="2">
    <name type="scientific">Halalkalibacterium halodurans</name>
    <name type="common">Bacillus halodurans</name>
    <dbReference type="NCBI Taxonomy" id="86665"/>
    <lineage>
        <taxon>Bacteria</taxon>
        <taxon>Bacillati</taxon>
        <taxon>Bacillota</taxon>
        <taxon>Bacilli</taxon>
        <taxon>Bacillales</taxon>
        <taxon>Bacillaceae</taxon>
        <taxon>Halalkalibacterium (ex Joshi et al. 2022)</taxon>
    </lineage>
</organism>
<proteinExistence type="predicted"/>
<keyword evidence="1" id="KW-0812">Transmembrane</keyword>
<gene>
    <name evidence="2" type="ORF">AMD02_13490</name>
</gene>
<evidence type="ECO:0000256" key="1">
    <source>
        <dbReference type="SAM" id="Phobius"/>
    </source>
</evidence>
<dbReference type="AlphaFoldDB" id="A0A0M0KMX2"/>
<evidence type="ECO:0000313" key="2">
    <source>
        <dbReference type="EMBL" id="KOO39748.1"/>
    </source>
</evidence>
<feature type="transmembrane region" description="Helical" evidence="1">
    <location>
        <begin position="134"/>
        <end position="154"/>
    </location>
</feature>
<feature type="transmembrane region" description="Helical" evidence="1">
    <location>
        <begin position="105"/>
        <end position="128"/>
    </location>
</feature>
<dbReference type="Pfam" id="PF11667">
    <property type="entry name" value="DUF3267"/>
    <property type="match status" value="1"/>
</dbReference>
<sequence length="180" mass="20212">MNCWKSINIERDYGTLRLAMISATTMLMTFLVYYLVLSSLIKVPPYLGFGPYLYIVGAIGVIGLHKLLHIFPLWVCGQRLIIERNNKGFLPFLNIKTKDPLSKNLFLFSLLFPGVVITIICSISVLLFPQGLHLFAILTAINLGLAVYDIVYALQVVKAPKASLIENHRTGFHILIRHVG</sequence>
<comment type="caution">
    <text evidence="2">The sequence shown here is derived from an EMBL/GenBank/DDBJ whole genome shotgun (WGS) entry which is preliminary data.</text>
</comment>
<evidence type="ECO:0008006" key="3">
    <source>
        <dbReference type="Google" id="ProtNLM"/>
    </source>
</evidence>
<protein>
    <recommendedName>
        <fullName evidence="3">Zincin peptidase</fullName>
    </recommendedName>
</protein>
<dbReference type="InterPro" id="IPR021683">
    <property type="entry name" value="DUF3267"/>
</dbReference>
<name>A0A0M0KMX2_ALKHA</name>
<dbReference type="EMBL" id="LILD01000001">
    <property type="protein sequence ID" value="KOO39748.1"/>
    <property type="molecule type" value="Genomic_DNA"/>
</dbReference>
<keyword evidence="1" id="KW-0472">Membrane</keyword>
<dbReference type="PATRIC" id="fig|136160.3.peg.3142"/>
<keyword evidence="1" id="KW-1133">Transmembrane helix</keyword>
<dbReference type="GeneID" id="87596805"/>
<reference evidence="2" key="1">
    <citation type="submission" date="2015-08" db="EMBL/GenBank/DDBJ databases">
        <title>Complete DNA Sequence of Pseudomonas syringae pv. actinidiae, the Causal Agent of Kiwifruit Canker Disease.</title>
        <authorList>
            <person name="Rikkerink E.H.A."/>
            <person name="Fineran P.C."/>
        </authorList>
    </citation>
    <scope>NUCLEOTIDE SEQUENCE</scope>
    <source>
        <strain evidence="2">DSM 13666</strain>
    </source>
</reference>
<accession>A0A0M0KMX2</accession>